<protein>
    <recommendedName>
        <fullName evidence="3">Protein-glutamine gamma-glutamyltransferase-like C-terminal domain-containing protein</fullName>
    </recommendedName>
</protein>
<dbReference type="OrthoDB" id="5491447at2"/>
<feature type="signal peptide" evidence="2">
    <location>
        <begin position="1"/>
        <end position="18"/>
    </location>
</feature>
<dbReference type="RefSeq" id="WP_068452745.1">
    <property type="nucleotide sequence ID" value="NZ_CP150660.1"/>
</dbReference>
<keyword evidence="5" id="KW-1185">Reference proteome</keyword>
<name>A0A176SZY8_9FLAO</name>
<dbReference type="InterPro" id="IPR025403">
    <property type="entry name" value="TgpA-like_C"/>
</dbReference>
<keyword evidence="1" id="KW-0472">Membrane</keyword>
<dbReference type="AlphaFoldDB" id="A0A176SZY8"/>
<sequence>MQKRIFLLVVLFTSIAFGQVDNDSLSLFEKDTIHYQKTIDNAQKRTFTENVKEKYNDKEFQYTEEDIEEPKVKEHSTGDNPFVGAFLFFISTIFPFLLGAIIIFIVLKTFLGTDASFWNFKKSKKKVAKKLIYEDEDIHETDIDGLLQNAIHNKEYRLAIRYYYLSVLKVLSDKKLIDYHKDKTNSEYLFEIENTTTRTDFSYLSYVYSYVWYGDFPIDETNFKLAESKYQSFKKSLK</sequence>
<evidence type="ECO:0000313" key="4">
    <source>
        <dbReference type="EMBL" id="OAD40833.1"/>
    </source>
</evidence>
<organism evidence="4 5">
    <name type="scientific">Polaribacter atrinae</name>
    <dbReference type="NCBI Taxonomy" id="1333662"/>
    <lineage>
        <taxon>Bacteria</taxon>
        <taxon>Pseudomonadati</taxon>
        <taxon>Bacteroidota</taxon>
        <taxon>Flavobacteriia</taxon>
        <taxon>Flavobacteriales</taxon>
        <taxon>Flavobacteriaceae</taxon>
    </lineage>
</organism>
<evidence type="ECO:0000256" key="1">
    <source>
        <dbReference type="SAM" id="Phobius"/>
    </source>
</evidence>
<feature type="chain" id="PRO_5008049638" description="Protein-glutamine gamma-glutamyltransferase-like C-terminal domain-containing protein" evidence="2">
    <location>
        <begin position="19"/>
        <end position="238"/>
    </location>
</feature>
<dbReference type="Proteomes" id="UP000076923">
    <property type="component" value="Unassembled WGS sequence"/>
</dbReference>
<feature type="domain" description="Protein-glutamine gamma-glutamyltransferase-like C-terminal" evidence="3">
    <location>
        <begin position="164"/>
        <end position="228"/>
    </location>
</feature>
<dbReference type="EMBL" id="LVWE01000085">
    <property type="protein sequence ID" value="OAD40833.1"/>
    <property type="molecule type" value="Genomic_DNA"/>
</dbReference>
<evidence type="ECO:0000256" key="2">
    <source>
        <dbReference type="SAM" id="SignalP"/>
    </source>
</evidence>
<keyword evidence="1" id="KW-0812">Transmembrane</keyword>
<feature type="transmembrane region" description="Helical" evidence="1">
    <location>
        <begin position="82"/>
        <end position="107"/>
    </location>
</feature>
<dbReference type="Pfam" id="PF13559">
    <property type="entry name" value="DUF4129"/>
    <property type="match status" value="1"/>
</dbReference>
<evidence type="ECO:0000259" key="3">
    <source>
        <dbReference type="Pfam" id="PF13559"/>
    </source>
</evidence>
<proteinExistence type="predicted"/>
<comment type="caution">
    <text evidence="4">The sequence shown here is derived from an EMBL/GenBank/DDBJ whole genome shotgun (WGS) entry which is preliminary data.</text>
</comment>
<accession>A0A176SZY8</accession>
<gene>
    <name evidence="4" type="ORF">LPB303_16430</name>
</gene>
<keyword evidence="2" id="KW-0732">Signal</keyword>
<keyword evidence="1" id="KW-1133">Transmembrane helix</keyword>
<reference evidence="4 5" key="1">
    <citation type="submission" date="2016-02" db="EMBL/GenBank/DDBJ databases">
        <title>Draft genome sequence of Polaribacter atrinae KACC17473.</title>
        <authorList>
            <person name="Shin S.-K."/>
            <person name="Yi H."/>
        </authorList>
    </citation>
    <scope>NUCLEOTIDE SEQUENCE [LARGE SCALE GENOMIC DNA]</scope>
    <source>
        <strain evidence="4 5">KACC 17473</strain>
    </source>
</reference>
<evidence type="ECO:0000313" key="5">
    <source>
        <dbReference type="Proteomes" id="UP000076923"/>
    </source>
</evidence>
<dbReference type="STRING" id="1333662.LPB303_16430"/>